<evidence type="ECO:0000313" key="2">
    <source>
        <dbReference type="EMBL" id="GMN63980.1"/>
    </source>
</evidence>
<proteinExistence type="predicted"/>
<accession>A0AA88J775</accession>
<keyword evidence="3" id="KW-1185">Reference proteome</keyword>
<evidence type="ECO:0000256" key="1">
    <source>
        <dbReference type="SAM" id="MobiDB-lite"/>
    </source>
</evidence>
<feature type="region of interest" description="Disordered" evidence="1">
    <location>
        <begin position="65"/>
        <end position="103"/>
    </location>
</feature>
<name>A0AA88J775_FICCA</name>
<comment type="caution">
    <text evidence="2">The sequence shown here is derived from an EMBL/GenBank/DDBJ whole genome shotgun (WGS) entry which is preliminary data.</text>
</comment>
<dbReference type="AlphaFoldDB" id="A0AA88J775"/>
<gene>
    <name evidence="2" type="ORF">TIFTF001_033070</name>
</gene>
<dbReference type="EMBL" id="BTGU01000164">
    <property type="protein sequence ID" value="GMN63980.1"/>
    <property type="molecule type" value="Genomic_DNA"/>
</dbReference>
<dbReference type="Proteomes" id="UP001187192">
    <property type="component" value="Unassembled WGS sequence"/>
</dbReference>
<organism evidence="2 3">
    <name type="scientific">Ficus carica</name>
    <name type="common">Common fig</name>
    <dbReference type="NCBI Taxonomy" id="3494"/>
    <lineage>
        <taxon>Eukaryota</taxon>
        <taxon>Viridiplantae</taxon>
        <taxon>Streptophyta</taxon>
        <taxon>Embryophyta</taxon>
        <taxon>Tracheophyta</taxon>
        <taxon>Spermatophyta</taxon>
        <taxon>Magnoliopsida</taxon>
        <taxon>eudicotyledons</taxon>
        <taxon>Gunneridae</taxon>
        <taxon>Pentapetalae</taxon>
        <taxon>rosids</taxon>
        <taxon>fabids</taxon>
        <taxon>Rosales</taxon>
        <taxon>Moraceae</taxon>
        <taxon>Ficeae</taxon>
        <taxon>Ficus</taxon>
    </lineage>
</organism>
<sequence length="103" mass="11091">MPRKSSGETYFWDNAKEKKSDELLSYSGGALGFGQVTMRDGSNPYVEAEVSMDNSGTQPVLDEELTLTNGGRQGVNRRAGDEAGPSRSRGSSGNESKKGQQTR</sequence>
<reference evidence="2" key="1">
    <citation type="submission" date="2023-07" db="EMBL/GenBank/DDBJ databases">
        <title>draft genome sequence of fig (Ficus carica).</title>
        <authorList>
            <person name="Takahashi T."/>
            <person name="Nishimura K."/>
        </authorList>
    </citation>
    <scope>NUCLEOTIDE SEQUENCE</scope>
</reference>
<feature type="compositionally biased region" description="Polar residues" evidence="1">
    <location>
        <begin position="88"/>
        <end position="103"/>
    </location>
</feature>
<evidence type="ECO:0000313" key="3">
    <source>
        <dbReference type="Proteomes" id="UP001187192"/>
    </source>
</evidence>
<protein>
    <submittedName>
        <fullName evidence="2">Uncharacterized protein</fullName>
    </submittedName>
</protein>